<evidence type="ECO:0000313" key="2">
    <source>
        <dbReference type="Proteomes" id="UP000001343"/>
    </source>
</evidence>
<evidence type="ECO:0000313" key="1">
    <source>
        <dbReference type="EMBL" id="EKR98559.1"/>
    </source>
</evidence>
<dbReference type="AlphaFoldDB" id="A0AA87SV22"/>
<dbReference type="Proteomes" id="UP000001343">
    <property type="component" value="Unassembled WGS sequence"/>
</dbReference>
<gene>
    <name evidence="1" type="ORF">LEP1GSC125_1971</name>
</gene>
<sequence>MSQNFDGNIIANFSQNEGVPTDWLFIGFQIDSIVVTFLLEFLYS</sequence>
<accession>A0AA87SV22</accession>
<reference evidence="1 2" key="1">
    <citation type="journal article" date="2014" name="Int. J. Syst. Evol. Microbiol.">
        <title>Leptospira mayottensis sp. nov., a pathogenic species of the genus Leptospira isolated from humans.</title>
        <authorList>
            <person name="Bourhy P."/>
            <person name="Collet L."/>
            <person name="Brisse S."/>
            <person name="Picardeau M."/>
        </authorList>
    </citation>
    <scope>NUCLEOTIDE SEQUENCE [LARGE SCALE GENOMIC DNA]</scope>
    <source>
        <strain evidence="1 2">200901122</strain>
    </source>
</reference>
<protein>
    <submittedName>
        <fullName evidence="1">Uncharacterized protein</fullName>
    </submittedName>
</protein>
<organism evidence="1 2">
    <name type="scientific">Leptospira mayottensis 200901122</name>
    <dbReference type="NCBI Taxonomy" id="1193010"/>
    <lineage>
        <taxon>Bacteria</taxon>
        <taxon>Pseudomonadati</taxon>
        <taxon>Spirochaetota</taxon>
        <taxon>Spirochaetia</taxon>
        <taxon>Leptospirales</taxon>
        <taxon>Leptospiraceae</taxon>
        <taxon>Leptospira</taxon>
    </lineage>
</organism>
<proteinExistence type="predicted"/>
<name>A0AA87SV22_9LEPT</name>
<dbReference type="EMBL" id="AKWM02000078">
    <property type="protein sequence ID" value="EKR98559.1"/>
    <property type="molecule type" value="Genomic_DNA"/>
</dbReference>
<comment type="caution">
    <text evidence="1">The sequence shown here is derived from an EMBL/GenBank/DDBJ whole genome shotgun (WGS) entry which is preliminary data.</text>
</comment>